<feature type="transmembrane region" description="Helical" evidence="1">
    <location>
        <begin position="20"/>
        <end position="49"/>
    </location>
</feature>
<accession>A0ABR2DJQ3</accession>
<keyword evidence="1" id="KW-1133">Transmembrane helix</keyword>
<sequence>MTKLHHNFHHTKASTFAFEFLLPTLVLALLLLVVLACNGFFVFCTNLLVPVKSSQKPVNLLLEIFSGDKTVMKLSSSSSLMMYTVKKETPPFVSKVHFYLLQKPNVSMAYRPKQS</sequence>
<proteinExistence type="predicted"/>
<protein>
    <recommendedName>
        <fullName evidence="4">Transmembrane protein</fullName>
    </recommendedName>
</protein>
<dbReference type="Proteomes" id="UP001472677">
    <property type="component" value="Unassembled WGS sequence"/>
</dbReference>
<reference evidence="2 3" key="1">
    <citation type="journal article" date="2024" name="G3 (Bethesda)">
        <title>Genome assembly of Hibiscus sabdariffa L. provides insights into metabolisms of medicinal natural products.</title>
        <authorList>
            <person name="Kim T."/>
        </authorList>
    </citation>
    <scope>NUCLEOTIDE SEQUENCE [LARGE SCALE GENOMIC DNA]</scope>
    <source>
        <strain evidence="2">TK-2024</strain>
        <tissue evidence="2">Old leaves</tissue>
    </source>
</reference>
<comment type="caution">
    <text evidence="2">The sequence shown here is derived from an EMBL/GenBank/DDBJ whole genome shotgun (WGS) entry which is preliminary data.</text>
</comment>
<dbReference type="EMBL" id="JBBPBM010000026">
    <property type="protein sequence ID" value="KAK8539440.1"/>
    <property type="molecule type" value="Genomic_DNA"/>
</dbReference>
<evidence type="ECO:0000313" key="3">
    <source>
        <dbReference type="Proteomes" id="UP001472677"/>
    </source>
</evidence>
<keyword evidence="1" id="KW-0812">Transmembrane</keyword>
<evidence type="ECO:0008006" key="4">
    <source>
        <dbReference type="Google" id="ProtNLM"/>
    </source>
</evidence>
<keyword evidence="3" id="KW-1185">Reference proteome</keyword>
<organism evidence="2 3">
    <name type="scientific">Hibiscus sabdariffa</name>
    <name type="common">roselle</name>
    <dbReference type="NCBI Taxonomy" id="183260"/>
    <lineage>
        <taxon>Eukaryota</taxon>
        <taxon>Viridiplantae</taxon>
        <taxon>Streptophyta</taxon>
        <taxon>Embryophyta</taxon>
        <taxon>Tracheophyta</taxon>
        <taxon>Spermatophyta</taxon>
        <taxon>Magnoliopsida</taxon>
        <taxon>eudicotyledons</taxon>
        <taxon>Gunneridae</taxon>
        <taxon>Pentapetalae</taxon>
        <taxon>rosids</taxon>
        <taxon>malvids</taxon>
        <taxon>Malvales</taxon>
        <taxon>Malvaceae</taxon>
        <taxon>Malvoideae</taxon>
        <taxon>Hibiscus</taxon>
    </lineage>
</organism>
<evidence type="ECO:0000313" key="2">
    <source>
        <dbReference type="EMBL" id="KAK8539440.1"/>
    </source>
</evidence>
<gene>
    <name evidence="2" type="ORF">V6N12_043066</name>
</gene>
<keyword evidence="1" id="KW-0472">Membrane</keyword>
<name>A0ABR2DJQ3_9ROSI</name>
<evidence type="ECO:0000256" key="1">
    <source>
        <dbReference type="SAM" id="Phobius"/>
    </source>
</evidence>